<sequence length="448" mass="47923">MKRTGGAVQTDSALSPGTPGIGRLIRLPSRTAGWLDSPGADPGLPSVLPPLRPNRDSLAVLLVEDEPGDARLVQIALMGCRQPAFAVTHVSSLTEAIALVASGASLDVVLLDLSLPDSTGLGTVARMKDAAPRIPIVIMTGMDDQRLAAAALEAGAQDYLVKSDDPERTVGRAIRYAITRMASQIERETLLRRIAQQQRTLMAEIDAARAMQFDLLPRPERIDSRLSALGLEVESYFEPSLGIGGDLWGCLDCGGNRMSFYSFDFTGHGIGAALNVFRLHALISDRWSPKQTPAESLRLLGIALRGLLGRGHFATMFLCTIDCVRGEIEWASAGAPAPLLITDGAVRFLDAQGVPLGLSADPHYRDHCEPFPPGAALMIYSDAITDAPKEQGDLFGEAGLITLAEETIARTGRASIADLIDGFQSRVRMPLEDDMTALGIRRLAESPP</sequence>
<name>S9S5J6_MAGFU</name>
<dbReference type="Gene3D" id="3.60.40.10">
    <property type="entry name" value="PPM-type phosphatase domain"/>
    <property type="match status" value="1"/>
</dbReference>
<dbReference type="InterPro" id="IPR052016">
    <property type="entry name" value="Bact_Sigma-Reg"/>
</dbReference>
<comment type="caution">
    <text evidence="5">The sequence shown here is derived from an EMBL/GenBank/DDBJ whole genome shotgun (WGS) entry which is preliminary data.</text>
</comment>
<dbReference type="InterPro" id="IPR001932">
    <property type="entry name" value="PPM-type_phosphatase-like_dom"/>
</dbReference>
<evidence type="ECO:0000313" key="6">
    <source>
        <dbReference type="Proteomes" id="UP000015350"/>
    </source>
</evidence>
<keyword evidence="1" id="KW-0378">Hydrolase</keyword>
<dbReference type="Proteomes" id="UP000015350">
    <property type="component" value="Unassembled WGS sequence"/>
</dbReference>
<protein>
    <submittedName>
        <fullName evidence="5">Serine phosphatase RsbU, regulator of sigma subunit</fullName>
    </submittedName>
</protein>
<proteinExistence type="predicted"/>
<evidence type="ECO:0000259" key="4">
    <source>
        <dbReference type="PROSITE" id="PS50110"/>
    </source>
</evidence>
<dbReference type="PANTHER" id="PTHR43156">
    <property type="entry name" value="STAGE II SPORULATION PROTEIN E-RELATED"/>
    <property type="match status" value="1"/>
</dbReference>
<dbReference type="OrthoDB" id="9811749at2"/>
<dbReference type="InterPro" id="IPR036457">
    <property type="entry name" value="PPM-type-like_dom_sf"/>
</dbReference>
<dbReference type="SMART" id="SM00331">
    <property type="entry name" value="PP2C_SIG"/>
    <property type="match status" value="1"/>
</dbReference>
<dbReference type="eggNOG" id="COG0745">
    <property type="taxonomic scope" value="Bacteria"/>
</dbReference>
<dbReference type="STRING" id="1316936.K678_12349"/>
<dbReference type="AlphaFoldDB" id="S9S5J6"/>
<evidence type="ECO:0000313" key="5">
    <source>
        <dbReference type="EMBL" id="EPY01147.1"/>
    </source>
</evidence>
<feature type="region of interest" description="Disordered" evidence="3">
    <location>
        <begin position="1"/>
        <end position="21"/>
    </location>
</feature>
<keyword evidence="2" id="KW-0597">Phosphoprotein</keyword>
<evidence type="ECO:0000256" key="3">
    <source>
        <dbReference type="SAM" id="MobiDB-lite"/>
    </source>
</evidence>
<dbReference type="GO" id="GO:0000160">
    <property type="term" value="P:phosphorelay signal transduction system"/>
    <property type="evidence" value="ECO:0007669"/>
    <property type="project" value="InterPro"/>
</dbReference>
<organism evidence="5 6">
    <name type="scientific">Magnetospirillum fulvum MGU-K5</name>
    <dbReference type="NCBI Taxonomy" id="1316936"/>
    <lineage>
        <taxon>Bacteria</taxon>
        <taxon>Pseudomonadati</taxon>
        <taxon>Pseudomonadota</taxon>
        <taxon>Alphaproteobacteria</taxon>
        <taxon>Rhodospirillales</taxon>
        <taxon>Rhodospirillaceae</taxon>
        <taxon>Magnetospirillum</taxon>
    </lineage>
</organism>
<reference evidence="5 6" key="1">
    <citation type="submission" date="2013-04" db="EMBL/GenBank/DDBJ databases">
        <authorList>
            <person name="Kuznetsov B."/>
            <person name="Ivanovsky R."/>
        </authorList>
    </citation>
    <scope>NUCLEOTIDE SEQUENCE [LARGE SCALE GENOMIC DNA]</scope>
    <source>
        <strain evidence="5 6">MGU-K5</strain>
    </source>
</reference>
<dbReference type="Pfam" id="PF00072">
    <property type="entry name" value="Response_reg"/>
    <property type="match status" value="1"/>
</dbReference>
<dbReference type="InterPro" id="IPR011006">
    <property type="entry name" value="CheY-like_superfamily"/>
</dbReference>
<dbReference type="eggNOG" id="COG2208">
    <property type="taxonomic scope" value="Bacteria"/>
</dbReference>
<gene>
    <name evidence="5" type="ORF">K678_12349</name>
</gene>
<dbReference type="PATRIC" id="fig|1316936.3.peg.2464"/>
<evidence type="ECO:0000256" key="1">
    <source>
        <dbReference type="ARBA" id="ARBA00022801"/>
    </source>
</evidence>
<dbReference type="PANTHER" id="PTHR43156:SF2">
    <property type="entry name" value="STAGE II SPORULATION PROTEIN E"/>
    <property type="match status" value="1"/>
</dbReference>
<dbReference type="GO" id="GO:0016791">
    <property type="term" value="F:phosphatase activity"/>
    <property type="evidence" value="ECO:0007669"/>
    <property type="project" value="TreeGrafter"/>
</dbReference>
<dbReference type="PROSITE" id="PS50110">
    <property type="entry name" value="RESPONSE_REGULATORY"/>
    <property type="match status" value="1"/>
</dbReference>
<dbReference type="SUPFAM" id="SSF52172">
    <property type="entry name" value="CheY-like"/>
    <property type="match status" value="1"/>
</dbReference>
<feature type="domain" description="Response regulatory" evidence="4">
    <location>
        <begin position="59"/>
        <end position="177"/>
    </location>
</feature>
<dbReference type="Pfam" id="PF07228">
    <property type="entry name" value="SpoIIE"/>
    <property type="match status" value="1"/>
</dbReference>
<dbReference type="Gene3D" id="3.40.50.2300">
    <property type="match status" value="1"/>
</dbReference>
<feature type="modified residue" description="4-aspartylphosphate" evidence="2">
    <location>
        <position position="112"/>
    </location>
</feature>
<dbReference type="SMART" id="SM00448">
    <property type="entry name" value="REC"/>
    <property type="match status" value="1"/>
</dbReference>
<dbReference type="InterPro" id="IPR001789">
    <property type="entry name" value="Sig_transdc_resp-reg_receiver"/>
</dbReference>
<dbReference type="RefSeq" id="WP_021132778.1">
    <property type="nucleotide sequence ID" value="NZ_AQPH01000050.1"/>
</dbReference>
<evidence type="ECO:0000256" key="2">
    <source>
        <dbReference type="PROSITE-ProRule" id="PRU00169"/>
    </source>
</evidence>
<dbReference type="EMBL" id="AQPH01000050">
    <property type="protein sequence ID" value="EPY01147.1"/>
    <property type="molecule type" value="Genomic_DNA"/>
</dbReference>
<accession>S9S5J6</accession>